<protein>
    <submittedName>
        <fullName evidence="3">Polyisoprenoid-binding protein YceI</fullName>
    </submittedName>
</protein>
<dbReference type="InterPro" id="IPR007372">
    <property type="entry name" value="Lipid/polyisoprenoid-bd_YceI"/>
</dbReference>
<name>A0A1M6B8R8_9FLAO</name>
<feature type="signal peptide" evidence="1">
    <location>
        <begin position="1"/>
        <end position="18"/>
    </location>
</feature>
<dbReference type="PANTHER" id="PTHR34406:SF1">
    <property type="entry name" value="PROTEIN YCEI"/>
    <property type="match status" value="1"/>
</dbReference>
<reference evidence="4" key="1">
    <citation type="submission" date="2016-11" db="EMBL/GenBank/DDBJ databases">
        <authorList>
            <person name="Varghese N."/>
            <person name="Submissions S."/>
        </authorList>
    </citation>
    <scope>NUCLEOTIDE SEQUENCE [LARGE SCALE GENOMIC DNA]</scope>
    <source>
        <strain evidence="4">DSM 22623</strain>
    </source>
</reference>
<dbReference type="AlphaFoldDB" id="A0A1M6B8R8"/>
<dbReference type="SMART" id="SM00867">
    <property type="entry name" value="YceI"/>
    <property type="match status" value="1"/>
</dbReference>
<accession>A0A1M6B8R8</accession>
<organism evidence="3 4">
    <name type="scientific">Aquimarina spongiae</name>
    <dbReference type="NCBI Taxonomy" id="570521"/>
    <lineage>
        <taxon>Bacteria</taxon>
        <taxon>Pseudomonadati</taxon>
        <taxon>Bacteroidota</taxon>
        <taxon>Flavobacteriia</taxon>
        <taxon>Flavobacteriales</taxon>
        <taxon>Flavobacteriaceae</taxon>
        <taxon>Aquimarina</taxon>
    </lineage>
</organism>
<keyword evidence="4" id="KW-1185">Reference proteome</keyword>
<dbReference type="Gene3D" id="2.40.128.110">
    <property type="entry name" value="Lipid/polyisoprenoid-binding, YceI-like"/>
    <property type="match status" value="1"/>
</dbReference>
<evidence type="ECO:0000313" key="4">
    <source>
        <dbReference type="Proteomes" id="UP000184432"/>
    </source>
</evidence>
<dbReference type="Pfam" id="PF04264">
    <property type="entry name" value="YceI"/>
    <property type="match status" value="1"/>
</dbReference>
<feature type="domain" description="Lipid/polyisoprenoid-binding YceI-like" evidence="2">
    <location>
        <begin position="43"/>
        <end position="191"/>
    </location>
</feature>
<feature type="chain" id="PRO_5013382344" evidence="1">
    <location>
        <begin position="19"/>
        <end position="194"/>
    </location>
</feature>
<gene>
    <name evidence="3" type="ORF">SAMN04488508_101681</name>
</gene>
<dbReference type="InterPro" id="IPR036761">
    <property type="entry name" value="TTHA0802/YceI-like_sf"/>
</dbReference>
<keyword evidence="1" id="KW-0732">Signal</keyword>
<dbReference type="PANTHER" id="PTHR34406">
    <property type="entry name" value="PROTEIN YCEI"/>
    <property type="match status" value="1"/>
</dbReference>
<proteinExistence type="predicted"/>
<evidence type="ECO:0000259" key="2">
    <source>
        <dbReference type="SMART" id="SM00867"/>
    </source>
</evidence>
<dbReference type="SUPFAM" id="SSF101874">
    <property type="entry name" value="YceI-like"/>
    <property type="match status" value="1"/>
</dbReference>
<evidence type="ECO:0000313" key="3">
    <source>
        <dbReference type="EMBL" id="SHI44968.1"/>
    </source>
</evidence>
<dbReference type="Proteomes" id="UP000184432">
    <property type="component" value="Unassembled WGS sequence"/>
</dbReference>
<evidence type="ECO:0000256" key="1">
    <source>
        <dbReference type="SAM" id="SignalP"/>
    </source>
</evidence>
<dbReference type="OrthoDB" id="9811006at2"/>
<dbReference type="RefSeq" id="WP_084549378.1">
    <property type="nucleotide sequence ID" value="NZ_FQYP01000001.1"/>
</dbReference>
<dbReference type="EMBL" id="FQYP01000001">
    <property type="protein sequence ID" value="SHI44968.1"/>
    <property type="molecule type" value="Genomic_DNA"/>
</dbReference>
<sequence>MKITLPLFLFVFAISAVCQVPNINDIPITDRGTDYTLINDYKNLVFDQKNAKITFDFISEDTSGTIEGLDFKINFNPNDTDNASFSGTAKVSTLSTGNFLRDGHLMWEKFFHKRKYPTIAFKSSQVVDFEGNTFKVIGDVTIKGVTKELIITFKLDDEKLSGTASLYTSDYGVNIHDEREKNKLNIQFHFPIER</sequence>